<evidence type="ECO:0000256" key="6">
    <source>
        <dbReference type="ARBA" id="ARBA00037937"/>
    </source>
</evidence>
<dbReference type="Pfam" id="PF04347">
    <property type="entry name" value="FliO"/>
    <property type="match status" value="1"/>
</dbReference>
<keyword evidence="1 7" id="KW-1003">Cell membrane</keyword>
<keyword evidence="8" id="KW-0732">Signal</keyword>
<dbReference type="InterPro" id="IPR052205">
    <property type="entry name" value="FliO/MopB"/>
</dbReference>
<organism evidence="9 10">
    <name type="scientific">Leeia speluncae</name>
    <dbReference type="NCBI Taxonomy" id="2884804"/>
    <lineage>
        <taxon>Bacteria</taxon>
        <taxon>Pseudomonadati</taxon>
        <taxon>Pseudomonadota</taxon>
        <taxon>Betaproteobacteria</taxon>
        <taxon>Neisseriales</taxon>
        <taxon>Leeiaceae</taxon>
        <taxon>Leeia</taxon>
    </lineage>
</organism>
<accession>A0ABS8D5X9</accession>
<dbReference type="Proteomes" id="UP001165395">
    <property type="component" value="Unassembled WGS sequence"/>
</dbReference>
<keyword evidence="10" id="KW-1185">Reference proteome</keyword>
<comment type="subcellular location">
    <subcellularLocation>
        <location evidence="7">Cell membrane</location>
    </subcellularLocation>
    <subcellularLocation>
        <location evidence="7">Bacterial flagellum basal body</location>
    </subcellularLocation>
</comment>
<feature type="chain" id="PRO_5046545142" description="Flagellar protein" evidence="8">
    <location>
        <begin position="22"/>
        <end position="142"/>
    </location>
</feature>
<keyword evidence="4 7" id="KW-0472">Membrane</keyword>
<evidence type="ECO:0000256" key="7">
    <source>
        <dbReference type="RuleBase" id="RU362064"/>
    </source>
</evidence>
<evidence type="ECO:0000256" key="1">
    <source>
        <dbReference type="ARBA" id="ARBA00022475"/>
    </source>
</evidence>
<dbReference type="EMBL" id="JAJBZT010000004">
    <property type="protein sequence ID" value="MCB6183572.1"/>
    <property type="molecule type" value="Genomic_DNA"/>
</dbReference>
<keyword evidence="3 7" id="KW-1133">Transmembrane helix</keyword>
<evidence type="ECO:0000256" key="4">
    <source>
        <dbReference type="ARBA" id="ARBA00023136"/>
    </source>
</evidence>
<dbReference type="NCBIfam" id="TIGR03500">
    <property type="entry name" value="FliO_TIGR"/>
    <property type="match status" value="1"/>
</dbReference>
<dbReference type="RefSeq" id="WP_227180354.1">
    <property type="nucleotide sequence ID" value="NZ_JAJBZT010000004.1"/>
</dbReference>
<name>A0ABS8D5X9_9NEIS</name>
<evidence type="ECO:0000313" key="9">
    <source>
        <dbReference type="EMBL" id="MCB6183572.1"/>
    </source>
</evidence>
<protein>
    <recommendedName>
        <fullName evidence="7">Flagellar protein</fullName>
    </recommendedName>
</protein>
<sequence length="142" mass="15310">MRLTKQVLSGALISAPLVLLAAPTSASASPLSFGYFFQVIFSLVFVIALVLGAVWAMKRLSLGVPGMKTPVKLIGGTMLGGKERVVVIEVEGEWLVLGVTAQNITVLKQLDKPPVSDAESTMVAPKFKQWLQVALQKYKQNK</sequence>
<proteinExistence type="inferred from homology"/>
<keyword evidence="5 7" id="KW-0975">Bacterial flagellum</keyword>
<keyword evidence="9" id="KW-0969">Cilium</keyword>
<keyword evidence="9" id="KW-0966">Cell projection</keyword>
<comment type="similarity">
    <text evidence="6 7">Belongs to the FliO/MopB family.</text>
</comment>
<evidence type="ECO:0000313" key="10">
    <source>
        <dbReference type="Proteomes" id="UP001165395"/>
    </source>
</evidence>
<keyword evidence="2 7" id="KW-0812">Transmembrane</keyword>
<reference evidence="9" key="1">
    <citation type="submission" date="2021-10" db="EMBL/GenBank/DDBJ databases">
        <title>The complete genome sequence of Leeia sp. TBRC 13508.</title>
        <authorList>
            <person name="Charoenyingcharoen P."/>
            <person name="Yukphan P."/>
        </authorList>
    </citation>
    <scope>NUCLEOTIDE SEQUENCE</scope>
    <source>
        <strain evidence="9">TBRC 13508</strain>
    </source>
</reference>
<evidence type="ECO:0000256" key="3">
    <source>
        <dbReference type="ARBA" id="ARBA00022989"/>
    </source>
</evidence>
<evidence type="ECO:0000256" key="5">
    <source>
        <dbReference type="ARBA" id="ARBA00023143"/>
    </source>
</evidence>
<feature type="transmembrane region" description="Helical" evidence="7">
    <location>
        <begin position="38"/>
        <end position="57"/>
    </location>
</feature>
<evidence type="ECO:0000256" key="8">
    <source>
        <dbReference type="SAM" id="SignalP"/>
    </source>
</evidence>
<feature type="signal peptide" evidence="8">
    <location>
        <begin position="1"/>
        <end position="21"/>
    </location>
</feature>
<gene>
    <name evidence="9" type="primary">fliO</name>
    <name evidence="9" type="ORF">LIN78_08430</name>
</gene>
<dbReference type="PANTHER" id="PTHR38766">
    <property type="entry name" value="FLAGELLAR PROTEIN FLIO"/>
    <property type="match status" value="1"/>
</dbReference>
<comment type="caution">
    <text evidence="9">The sequence shown here is derived from an EMBL/GenBank/DDBJ whole genome shotgun (WGS) entry which is preliminary data.</text>
</comment>
<dbReference type="InterPro" id="IPR022781">
    <property type="entry name" value="Flagellar_biosynth_FliO"/>
</dbReference>
<keyword evidence="9" id="KW-0282">Flagellum</keyword>
<dbReference type="PANTHER" id="PTHR38766:SF1">
    <property type="entry name" value="FLAGELLAR PROTEIN FLIO"/>
    <property type="match status" value="1"/>
</dbReference>
<evidence type="ECO:0000256" key="2">
    <source>
        <dbReference type="ARBA" id="ARBA00022692"/>
    </source>
</evidence>